<proteinExistence type="predicted"/>
<name>A0A8S5S1N2_9CAUD</name>
<sequence length="120" mass="13774">MVTENGMVMMTLGEYHSLNVTKNKVEEIEKSNEMLRKAMIHLTGKGNTTDIKVSRSDFIKMHEMAVNEMFENNSEENDVYGYNITIHWHGMYCSCSDGATPSNYIIPAIVNCDEELDWEE</sequence>
<protein>
    <submittedName>
        <fullName evidence="1">Uncharacterized protein</fullName>
    </submittedName>
</protein>
<evidence type="ECO:0000313" key="1">
    <source>
        <dbReference type="EMBL" id="DAF44924.1"/>
    </source>
</evidence>
<dbReference type="EMBL" id="BK032513">
    <property type="protein sequence ID" value="DAF44924.1"/>
    <property type="molecule type" value="Genomic_DNA"/>
</dbReference>
<organism evidence="1">
    <name type="scientific">Siphoviridae sp. ctCIv11</name>
    <dbReference type="NCBI Taxonomy" id="2827806"/>
    <lineage>
        <taxon>Viruses</taxon>
        <taxon>Duplodnaviria</taxon>
        <taxon>Heunggongvirae</taxon>
        <taxon>Uroviricota</taxon>
        <taxon>Caudoviricetes</taxon>
    </lineage>
</organism>
<reference evidence="1" key="1">
    <citation type="journal article" date="2021" name="Proc. Natl. Acad. Sci. U.S.A.">
        <title>A Catalog of Tens of Thousands of Viruses from Human Metagenomes Reveals Hidden Associations with Chronic Diseases.</title>
        <authorList>
            <person name="Tisza M.J."/>
            <person name="Buck C.B."/>
        </authorList>
    </citation>
    <scope>NUCLEOTIDE SEQUENCE</scope>
    <source>
        <strain evidence="1">CtCIv11</strain>
    </source>
</reference>
<accession>A0A8S5S1N2</accession>